<dbReference type="GO" id="GO:0004475">
    <property type="term" value="F:mannose-1-phosphate guanylyltransferase (GTP) activity"/>
    <property type="evidence" value="ECO:0007669"/>
    <property type="project" value="UniProtKB-EC"/>
</dbReference>
<dbReference type="EC" id="2.7.7.13" evidence="2"/>
<keyword evidence="3 11" id="KW-0808">Transferase</keyword>
<dbReference type="NCBIfam" id="TIGR01479">
    <property type="entry name" value="GMP_PMI"/>
    <property type="match status" value="1"/>
</dbReference>
<dbReference type="Pfam" id="PF00483">
    <property type="entry name" value="NTP_transferase"/>
    <property type="match status" value="1"/>
</dbReference>
<dbReference type="RefSeq" id="WP_116236229.1">
    <property type="nucleotide sequence ID" value="NZ_QRDP01000004.1"/>
</dbReference>
<dbReference type="GO" id="GO:0016853">
    <property type="term" value="F:isomerase activity"/>
    <property type="evidence" value="ECO:0007669"/>
    <property type="project" value="UniProtKB-KW"/>
</dbReference>
<comment type="similarity">
    <text evidence="1 8">Belongs to the mannose-6-phosphate isomerase type 2 family.</text>
</comment>
<evidence type="ECO:0000256" key="2">
    <source>
        <dbReference type="ARBA" id="ARBA00012387"/>
    </source>
</evidence>
<dbReference type="InterPro" id="IPR029044">
    <property type="entry name" value="Nucleotide-diphossugar_trans"/>
</dbReference>
<dbReference type="Proteomes" id="UP000256310">
    <property type="component" value="Unassembled WGS sequence"/>
</dbReference>
<organism evidence="11 12">
    <name type="scientific">Parasphingopyxis lamellibrachiae</name>
    <dbReference type="NCBI Taxonomy" id="680125"/>
    <lineage>
        <taxon>Bacteria</taxon>
        <taxon>Pseudomonadati</taxon>
        <taxon>Pseudomonadota</taxon>
        <taxon>Alphaproteobacteria</taxon>
        <taxon>Sphingomonadales</taxon>
        <taxon>Sphingomonadaceae</taxon>
        <taxon>Parasphingopyxis</taxon>
    </lineage>
</organism>
<dbReference type="SUPFAM" id="SSF53448">
    <property type="entry name" value="Nucleotide-diphospho-sugar transferases"/>
    <property type="match status" value="1"/>
</dbReference>
<evidence type="ECO:0000313" key="11">
    <source>
        <dbReference type="EMBL" id="RED16873.1"/>
    </source>
</evidence>
<dbReference type="InterPro" id="IPR049577">
    <property type="entry name" value="GMPP_N"/>
</dbReference>
<dbReference type="Gene3D" id="3.90.550.10">
    <property type="entry name" value="Spore Coat Polysaccharide Biosynthesis Protein SpsA, Chain A"/>
    <property type="match status" value="1"/>
</dbReference>
<reference evidence="11 12" key="1">
    <citation type="submission" date="2018-07" db="EMBL/GenBank/DDBJ databases">
        <title>Genomic Encyclopedia of Type Strains, Phase IV (KMG-IV): sequencing the most valuable type-strain genomes for metagenomic binning, comparative biology and taxonomic classification.</title>
        <authorList>
            <person name="Goeker M."/>
        </authorList>
    </citation>
    <scope>NUCLEOTIDE SEQUENCE [LARGE SCALE GENOMIC DNA]</scope>
    <source>
        <strain evidence="11 12">DSM 26725</strain>
    </source>
</reference>
<keyword evidence="12" id="KW-1185">Reference proteome</keyword>
<dbReference type="InterPro" id="IPR005835">
    <property type="entry name" value="NTP_transferase_dom"/>
</dbReference>
<dbReference type="PANTHER" id="PTHR46390">
    <property type="entry name" value="MANNOSE-1-PHOSPHATE GUANYLYLTRANSFERASE"/>
    <property type="match status" value="1"/>
</dbReference>
<protein>
    <recommendedName>
        <fullName evidence="2">mannose-1-phosphate guanylyltransferase</fullName>
        <ecNumber evidence="2">2.7.7.13</ecNumber>
    </recommendedName>
</protein>
<feature type="domain" description="Nucleotidyl transferase" evidence="9">
    <location>
        <begin position="8"/>
        <end position="281"/>
    </location>
</feature>
<evidence type="ECO:0000256" key="1">
    <source>
        <dbReference type="ARBA" id="ARBA00006115"/>
    </source>
</evidence>
<dbReference type="CDD" id="cd02509">
    <property type="entry name" value="GDP-M1P_Guanylyltransferase"/>
    <property type="match status" value="1"/>
</dbReference>
<dbReference type="GO" id="GO:0000271">
    <property type="term" value="P:polysaccharide biosynthetic process"/>
    <property type="evidence" value="ECO:0007669"/>
    <property type="project" value="InterPro"/>
</dbReference>
<proteinExistence type="inferred from homology"/>
<dbReference type="InterPro" id="IPR051161">
    <property type="entry name" value="Mannose-6P_isomerase_type2"/>
</dbReference>
<accession>A0A3D9FGH1</accession>
<evidence type="ECO:0000259" key="10">
    <source>
        <dbReference type="Pfam" id="PF22640"/>
    </source>
</evidence>
<dbReference type="InterPro" id="IPR006375">
    <property type="entry name" value="Man1P_GuaTrfase/Man6P_Isoase"/>
</dbReference>
<evidence type="ECO:0000256" key="6">
    <source>
        <dbReference type="ARBA" id="ARBA00023134"/>
    </source>
</evidence>
<feature type="domain" description="MannoseP isomerase/GMP-like beta-helix" evidence="10">
    <location>
        <begin position="288"/>
        <end position="342"/>
    </location>
</feature>
<evidence type="ECO:0000256" key="8">
    <source>
        <dbReference type="RuleBase" id="RU004190"/>
    </source>
</evidence>
<dbReference type="AlphaFoldDB" id="A0A3D9FGH1"/>
<dbReference type="GO" id="GO:0009298">
    <property type="term" value="P:GDP-mannose biosynthetic process"/>
    <property type="evidence" value="ECO:0007669"/>
    <property type="project" value="TreeGrafter"/>
</dbReference>
<evidence type="ECO:0000256" key="3">
    <source>
        <dbReference type="ARBA" id="ARBA00022679"/>
    </source>
</evidence>
<evidence type="ECO:0000256" key="7">
    <source>
        <dbReference type="ARBA" id="ARBA00047343"/>
    </source>
</evidence>
<sequence>MTAPSITPVILTGGSGTRLWPLSRTARPKQFLALTGETSMLEQTIARAGGARFGEPLLVGGAAQEDVLQLLAGSDAAIILEPEARNTAPAIALAALVLPPETAMLVMPSDQVIADVPAFEAAVEQAAALAAKGWLVTFGIAPTGPETGYGYIRQGEALDGHGFRAARFVEKPDRETAQGFLEKGGYHWNGGIFLFTAGRFLEALEKHAPDILAAARAAYEAGHRDGAVHRPDAAAFAKAPATSIDYAVMEKAERVAVVPVSMGWSDVGSWDALHEISEQDSSGNALSGDIVAIDTANSLVRSDGIKVTTVGVEDLIVVATKDAVLVMPRGESQRVKEIVAQLKTEGSETL</sequence>
<evidence type="ECO:0000313" key="12">
    <source>
        <dbReference type="Proteomes" id="UP000256310"/>
    </source>
</evidence>
<evidence type="ECO:0000256" key="4">
    <source>
        <dbReference type="ARBA" id="ARBA00022695"/>
    </source>
</evidence>
<evidence type="ECO:0000256" key="5">
    <source>
        <dbReference type="ARBA" id="ARBA00022741"/>
    </source>
</evidence>
<evidence type="ECO:0000259" key="9">
    <source>
        <dbReference type="Pfam" id="PF00483"/>
    </source>
</evidence>
<gene>
    <name evidence="11" type="ORF">DFR46_1905</name>
</gene>
<dbReference type="GO" id="GO:0005525">
    <property type="term" value="F:GTP binding"/>
    <property type="evidence" value="ECO:0007669"/>
    <property type="project" value="UniProtKB-KW"/>
</dbReference>
<keyword evidence="5" id="KW-0547">Nucleotide-binding</keyword>
<dbReference type="PANTHER" id="PTHR46390:SF1">
    <property type="entry name" value="MANNOSE-1-PHOSPHATE GUANYLYLTRANSFERASE"/>
    <property type="match status" value="1"/>
</dbReference>
<keyword evidence="4 11" id="KW-0548">Nucleotidyltransferase</keyword>
<dbReference type="InterPro" id="IPR054566">
    <property type="entry name" value="ManC/GMP-like_b-helix"/>
</dbReference>
<keyword evidence="6" id="KW-0342">GTP-binding</keyword>
<dbReference type="Pfam" id="PF22640">
    <property type="entry name" value="ManC_GMP_beta-helix"/>
    <property type="match status" value="1"/>
</dbReference>
<dbReference type="SUPFAM" id="SSF159283">
    <property type="entry name" value="Guanosine diphospho-D-mannose pyrophosphorylase/mannose-6-phosphate isomerase linker domain"/>
    <property type="match status" value="1"/>
</dbReference>
<dbReference type="FunFam" id="3.90.550.10:FF:000046">
    <property type="entry name" value="Mannose-1-phosphate guanylyltransferase (GDP)"/>
    <property type="match status" value="1"/>
</dbReference>
<comment type="catalytic activity">
    <reaction evidence="7">
        <text>alpha-D-mannose 1-phosphate + GTP + H(+) = GDP-alpha-D-mannose + diphosphate</text>
        <dbReference type="Rhea" id="RHEA:15229"/>
        <dbReference type="ChEBI" id="CHEBI:15378"/>
        <dbReference type="ChEBI" id="CHEBI:33019"/>
        <dbReference type="ChEBI" id="CHEBI:37565"/>
        <dbReference type="ChEBI" id="CHEBI:57527"/>
        <dbReference type="ChEBI" id="CHEBI:58409"/>
        <dbReference type="EC" id="2.7.7.13"/>
    </reaction>
</comment>
<name>A0A3D9FGH1_9SPHN</name>
<keyword evidence="11" id="KW-0413">Isomerase</keyword>
<dbReference type="OrthoDB" id="9806359at2"/>
<comment type="caution">
    <text evidence="11">The sequence shown here is derived from an EMBL/GenBank/DDBJ whole genome shotgun (WGS) entry which is preliminary data.</text>
</comment>
<dbReference type="EMBL" id="QRDP01000004">
    <property type="protein sequence ID" value="RED16873.1"/>
    <property type="molecule type" value="Genomic_DNA"/>
</dbReference>